<sequence length="57" mass="5958">MWRVALPRWLPRARRGLGQHRPHLQLSPAAGQLGRAGGRLSQAAPLRRGAAGGAGAA</sequence>
<comment type="caution">
    <text evidence="2">The sequence shown here is derived from an EMBL/GenBank/DDBJ whole genome shotgun (WGS) entry which is preliminary data.</text>
</comment>
<gene>
    <name evidence="2" type="ORF">RLOC_00001462</name>
</gene>
<accession>A0A218UBF2</accession>
<dbReference type="Proteomes" id="UP000197619">
    <property type="component" value="Unassembled WGS sequence"/>
</dbReference>
<evidence type="ECO:0000313" key="3">
    <source>
        <dbReference type="Proteomes" id="UP000197619"/>
    </source>
</evidence>
<dbReference type="AlphaFoldDB" id="A0A218UBF2"/>
<protein>
    <submittedName>
        <fullName evidence="2">Uncharacterized protein</fullName>
    </submittedName>
</protein>
<name>A0A218UBF2_9PASE</name>
<organism evidence="2 3">
    <name type="scientific">Lonchura striata</name>
    <name type="common">white-rumped munia</name>
    <dbReference type="NCBI Taxonomy" id="40157"/>
    <lineage>
        <taxon>Eukaryota</taxon>
        <taxon>Metazoa</taxon>
        <taxon>Chordata</taxon>
        <taxon>Craniata</taxon>
        <taxon>Vertebrata</taxon>
        <taxon>Euteleostomi</taxon>
        <taxon>Archelosauria</taxon>
        <taxon>Archosauria</taxon>
        <taxon>Dinosauria</taxon>
        <taxon>Saurischia</taxon>
        <taxon>Theropoda</taxon>
        <taxon>Coelurosauria</taxon>
        <taxon>Aves</taxon>
        <taxon>Neognathae</taxon>
        <taxon>Neoaves</taxon>
        <taxon>Telluraves</taxon>
        <taxon>Australaves</taxon>
        <taxon>Passeriformes</taxon>
        <taxon>Passeroidea</taxon>
        <taxon>Estrildidae</taxon>
        <taxon>Estrildinae</taxon>
        <taxon>Lonchura</taxon>
    </lineage>
</organism>
<reference evidence="2 3" key="1">
    <citation type="submission" date="2017-05" db="EMBL/GenBank/DDBJ databases">
        <title>Genome of assembly of the Bengalese finch, Lonchura striata domestica.</title>
        <authorList>
            <person name="Colquitt B.M."/>
            <person name="Brainard M.S."/>
        </authorList>
    </citation>
    <scope>NUCLEOTIDE SEQUENCE [LARGE SCALE GENOMIC DNA]</scope>
    <source>
        <strain evidence="2">White83orange57</strain>
    </source>
</reference>
<proteinExistence type="predicted"/>
<dbReference type="EMBL" id="MUZQ01000485">
    <property type="protein sequence ID" value="OWK50931.1"/>
    <property type="molecule type" value="Genomic_DNA"/>
</dbReference>
<feature type="region of interest" description="Disordered" evidence="1">
    <location>
        <begin position="17"/>
        <end position="57"/>
    </location>
</feature>
<evidence type="ECO:0000313" key="2">
    <source>
        <dbReference type="EMBL" id="OWK50931.1"/>
    </source>
</evidence>
<keyword evidence="3" id="KW-1185">Reference proteome</keyword>
<evidence type="ECO:0000256" key="1">
    <source>
        <dbReference type="SAM" id="MobiDB-lite"/>
    </source>
</evidence>